<reference evidence="2 3" key="1">
    <citation type="journal article" date="2009" name="Nature">
        <title>The Sorghum bicolor genome and the diversification of grasses.</title>
        <authorList>
            <person name="Paterson A.H."/>
            <person name="Bowers J.E."/>
            <person name="Bruggmann R."/>
            <person name="Dubchak I."/>
            <person name="Grimwood J."/>
            <person name="Gundlach H."/>
            <person name="Haberer G."/>
            <person name="Hellsten U."/>
            <person name="Mitros T."/>
            <person name="Poliakov A."/>
            <person name="Schmutz J."/>
            <person name="Spannagl M."/>
            <person name="Tang H."/>
            <person name="Wang X."/>
            <person name="Wicker T."/>
            <person name="Bharti A.K."/>
            <person name="Chapman J."/>
            <person name="Feltus F.A."/>
            <person name="Gowik U."/>
            <person name="Grigoriev I.V."/>
            <person name="Lyons E."/>
            <person name="Maher C.A."/>
            <person name="Martis M."/>
            <person name="Narechania A."/>
            <person name="Otillar R.P."/>
            <person name="Penning B.W."/>
            <person name="Salamov A.A."/>
            <person name="Wang Y."/>
            <person name="Zhang L."/>
            <person name="Carpita N.C."/>
            <person name="Freeling M."/>
            <person name="Gingle A.R."/>
            <person name="Hash C.T."/>
            <person name="Keller B."/>
            <person name="Klein P."/>
            <person name="Kresovich S."/>
            <person name="McCann M.C."/>
            <person name="Ming R."/>
            <person name="Peterson D.G."/>
            <person name="Mehboob-ur-Rahman"/>
            <person name="Ware D."/>
            <person name="Westhoff P."/>
            <person name="Mayer K.F."/>
            <person name="Messing J."/>
            <person name="Rokhsar D.S."/>
        </authorList>
    </citation>
    <scope>NUCLEOTIDE SEQUENCE [LARGE SCALE GENOMIC DNA]</scope>
    <source>
        <strain evidence="3">cv. BTx623</strain>
    </source>
</reference>
<feature type="compositionally biased region" description="Polar residues" evidence="1">
    <location>
        <begin position="14"/>
        <end position="32"/>
    </location>
</feature>
<accession>A0A194YJB1</accession>
<dbReference type="Proteomes" id="UP000000768">
    <property type="component" value="Chromosome 10"/>
</dbReference>
<reference evidence="3" key="2">
    <citation type="journal article" date="2018" name="Plant J.">
        <title>The Sorghum bicolor reference genome: improved assembly, gene annotations, a transcriptome atlas, and signatures of genome organization.</title>
        <authorList>
            <person name="McCormick R.F."/>
            <person name="Truong S.K."/>
            <person name="Sreedasyam A."/>
            <person name="Jenkins J."/>
            <person name="Shu S."/>
            <person name="Sims D."/>
            <person name="Kennedy M."/>
            <person name="Amirebrahimi M."/>
            <person name="Weers B.D."/>
            <person name="McKinley B."/>
            <person name="Mattison A."/>
            <person name="Morishige D.T."/>
            <person name="Grimwood J."/>
            <person name="Schmutz J."/>
            <person name="Mullet J.E."/>
        </authorList>
    </citation>
    <scope>NUCLEOTIDE SEQUENCE [LARGE SCALE GENOMIC DNA]</scope>
    <source>
        <strain evidence="3">cv. BTx623</strain>
    </source>
</reference>
<protein>
    <submittedName>
        <fullName evidence="2">Uncharacterized protein</fullName>
    </submittedName>
</protein>
<dbReference type="EMBL" id="CM000769">
    <property type="protein sequence ID" value="KXG20065.1"/>
    <property type="molecule type" value="Genomic_DNA"/>
</dbReference>
<keyword evidence="3" id="KW-1185">Reference proteome</keyword>
<dbReference type="AlphaFoldDB" id="A0A194YJB1"/>
<sequence>MGRGGEVASRIAVTPTQTRGASIERTSTSKSLATADDKSDQISEEETCKGGARRSGEVASRFASMDRRASKGRRRRGMNRHDSQFETVMLRVDPAEESRWRTRGR</sequence>
<organism evidence="2 3">
    <name type="scientific">Sorghum bicolor</name>
    <name type="common">Sorghum</name>
    <name type="synonym">Sorghum vulgare</name>
    <dbReference type="NCBI Taxonomy" id="4558"/>
    <lineage>
        <taxon>Eukaryota</taxon>
        <taxon>Viridiplantae</taxon>
        <taxon>Streptophyta</taxon>
        <taxon>Embryophyta</taxon>
        <taxon>Tracheophyta</taxon>
        <taxon>Spermatophyta</taxon>
        <taxon>Magnoliopsida</taxon>
        <taxon>Liliopsida</taxon>
        <taxon>Poales</taxon>
        <taxon>Poaceae</taxon>
        <taxon>PACMAD clade</taxon>
        <taxon>Panicoideae</taxon>
        <taxon>Andropogonodae</taxon>
        <taxon>Andropogoneae</taxon>
        <taxon>Sorghinae</taxon>
        <taxon>Sorghum</taxon>
    </lineage>
</organism>
<evidence type="ECO:0000313" key="2">
    <source>
        <dbReference type="EMBL" id="KXG20065.1"/>
    </source>
</evidence>
<dbReference type="Gramene" id="KXG20065">
    <property type="protein sequence ID" value="KXG20065"/>
    <property type="gene ID" value="SORBI_3010G150000"/>
</dbReference>
<evidence type="ECO:0000256" key="1">
    <source>
        <dbReference type="SAM" id="MobiDB-lite"/>
    </source>
</evidence>
<dbReference type="InParanoid" id="A0A194YJB1"/>
<proteinExistence type="predicted"/>
<evidence type="ECO:0000313" key="3">
    <source>
        <dbReference type="Proteomes" id="UP000000768"/>
    </source>
</evidence>
<gene>
    <name evidence="2" type="ORF">SORBI_3010G150000</name>
</gene>
<feature type="region of interest" description="Disordered" evidence="1">
    <location>
        <begin position="1"/>
        <end position="105"/>
    </location>
</feature>
<feature type="compositionally biased region" description="Basic and acidic residues" evidence="1">
    <location>
        <begin position="93"/>
        <end position="105"/>
    </location>
</feature>
<name>A0A194YJB1_SORBI</name>